<feature type="compositionally biased region" description="Polar residues" evidence="1">
    <location>
        <begin position="187"/>
        <end position="198"/>
    </location>
</feature>
<dbReference type="AlphaFoldDB" id="A0A4Z2ELG5"/>
<feature type="region of interest" description="Disordered" evidence="1">
    <location>
        <begin position="145"/>
        <end position="165"/>
    </location>
</feature>
<evidence type="ECO:0000313" key="2">
    <source>
        <dbReference type="EMBL" id="TNN29202.1"/>
    </source>
</evidence>
<evidence type="ECO:0000256" key="1">
    <source>
        <dbReference type="SAM" id="MobiDB-lite"/>
    </source>
</evidence>
<feature type="region of interest" description="Disordered" evidence="1">
    <location>
        <begin position="232"/>
        <end position="266"/>
    </location>
</feature>
<feature type="region of interest" description="Disordered" evidence="1">
    <location>
        <begin position="177"/>
        <end position="198"/>
    </location>
</feature>
<protein>
    <submittedName>
        <fullName evidence="2">Uncharacterized protein</fullName>
    </submittedName>
</protein>
<comment type="caution">
    <text evidence="2">The sequence shown here is derived from an EMBL/GenBank/DDBJ whole genome shotgun (WGS) entry which is preliminary data.</text>
</comment>
<organism evidence="2 3">
    <name type="scientific">Liparis tanakae</name>
    <name type="common">Tanaka's snailfish</name>
    <dbReference type="NCBI Taxonomy" id="230148"/>
    <lineage>
        <taxon>Eukaryota</taxon>
        <taxon>Metazoa</taxon>
        <taxon>Chordata</taxon>
        <taxon>Craniata</taxon>
        <taxon>Vertebrata</taxon>
        <taxon>Euteleostomi</taxon>
        <taxon>Actinopterygii</taxon>
        <taxon>Neopterygii</taxon>
        <taxon>Teleostei</taxon>
        <taxon>Neoteleostei</taxon>
        <taxon>Acanthomorphata</taxon>
        <taxon>Eupercaria</taxon>
        <taxon>Perciformes</taxon>
        <taxon>Cottioidei</taxon>
        <taxon>Cottales</taxon>
        <taxon>Liparidae</taxon>
        <taxon>Liparis</taxon>
    </lineage>
</organism>
<dbReference type="EMBL" id="SRLO01005938">
    <property type="protein sequence ID" value="TNN29202.1"/>
    <property type="molecule type" value="Genomic_DNA"/>
</dbReference>
<keyword evidence="3" id="KW-1185">Reference proteome</keyword>
<dbReference type="Proteomes" id="UP000314294">
    <property type="component" value="Unassembled WGS sequence"/>
</dbReference>
<name>A0A4Z2ELG5_9TELE</name>
<reference evidence="2 3" key="1">
    <citation type="submission" date="2019-03" db="EMBL/GenBank/DDBJ databases">
        <title>First draft genome of Liparis tanakae, snailfish: a comprehensive survey of snailfish specific genes.</title>
        <authorList>
            <person name="Kim W."/>
            <person name="Song I."/>
            <person name="Jeong J.-H."/>
            <person name="Kim D."/>
            <person name="Kim S."/>
            <person name="Ryu S."/>
            <person name="Song J.Y."/>
            <person name="Lee S.K."/>
        </authorList>
    </citation>
    <scope>NUCLEOTIDE SEQUENCE [LARGE SCALE GENOMIC DNA]</scope>
    <source>
        <tissue evidence="2">Muscle</tissue>
    </source>
</reference>
<dbReference type="OrthoDB" id="10655810at2759"/>
<evidence type="ECO:0000313" key="3">
    <source>
        <dbReference type="Proteomes" id="UP000314294"/>
    </source>
</evidence>
<proteinExistence type="predicted"/>
<sequence>MSFSVSAMTTGLYCCRPPSSCTWGGGGLRTKAAYLFGQPADVFEVGVRGGGRRPQVGVDVSQRVRQQGGDVGVHGGEPAAGRGAVLTAQNHRVLAVRGVELQQPAAHGDYVSRWSVLRGTTSAGGASSQRDYVSRWSVLTEGLRQQVERPQRETTPTGGASSERDYTNRWSVLTEGLHQQVERPHRGTTSAGGASSQRDYVSRSGMVRFLLMKHIFRLMTFLSLEEGEEPQCLGEPESSLPLSGRAGRPFTGRRRPIDEDLKPAAGHGALRRSGVLRFSGDVRRSQFNVRHRSAAPDVHQCSAATGYFAFSQTDRFLVTFTEPASSSAGKEEMEQFTSCSPPGTNSFTMMEFLSEEKSVTTA</sequence>
<accession>A0A4Z2ELG5</accession>
<gene>
    <name evidence="2" type="ORF">EYF80_060651</name>
</gene>